<reference evidence="2 3" key="1">
    <citation type="submission" date="2016-10" db="EMBL/GenBank/DDBJ databases">
        <title>Draft genome sequence of Coniochaeta ligniaria NRRL30616, a lignocellulolytic fungus for bioabatement of inhibitors in plant biomass hydrolysates.</title>
        <authorList>
            <consortium name="DOE Joint Genome Institute"/>
            <person name="Jimenez D.J."/>
            <person name="Hector R.E."/>
            <person name="Riley R."/>
            <person name="Sun H."/>
            <person name="Grigoriev I.V."/>
            <person name="Van Elsas J.D."/>
            <person name="Nichols N.N."/>
        </authorList>
    </citation>
    <scope>NUCLEOTIDE SEQUENCE [LARGE SCALE GENOMIC DNA]</scope>
    <source>
        <strain evidence="2 3">NRRL 30616</strain>
    </source>
</reference>
<evidence type="ECO:0000313" key="3">
    <source>
        <dbReference type="Proteomes" id="UP000182658"/>
    </source>
</evidence>
<proteinExistence type="predicted"/>
<name>A0A1J7I493_9PEZI</name>
<gene>
    <name evidence="2" type="ORF">CONLIGDRAFT_638323</name>
</gene>
<evidence type="ECO:0000313" key="2">
    <source>
        <dbReference type="EMBL" id="OIW22455.1"/>
    </source>
</evidence>
<sequence>MARRQERHGKSTRSIGGAIFATTQVLPPSRWFAARLHSRLQWSTSIGTSVPGTSGHRVRKKSAPYSTSHKIDTNLTRSLNAYVRCRIQRNRVSLSRPSVSGTQVWSVLGQ</sequence>
<evidence type="ECO:0000256" key="1">
    <source>
        <dbReference type="SAM" id="MobiDB-lite"/>
    </source>
</evidence>
<protein>
    <submittedName>
        <fullName evidence="2">Uncharacterized protein</fullName>
    </submittedName>
</protein>
<dbReference type="InParanoid" id="A0A1J7I493"/>
<dbReference type="AlphaFoldDB" id="A0A1J7I493"/>
<accession>A0A1J7I493</accession>
<feature type="region of interest" description="Disordered" evidence="1">
    <location>
        <begin position="46"/>
        <end position="68"/>
    </location>
</feature>
<organism evidence="2 3">
    <name type="scientific">Coniochaeta ligniaria NRRL 30616</name>
    <dbReference type="NCBI Taxonomy" id="1408157"/>
    <lineage>
        <taxon>Eukaryota</taxon>
        <taxon>Fungi</taxon>
        <taxon>Dikarya</taxon>
        <taxon>Ascomycota</taxon>
        <taxon>Pezizomycotina</taxon>
        <taxon>Sordariomycetes</taxon>
        <taxon>Sordariomycetidae</taxon>
        <taxon>Coniochaetales</taxon>
        <taxon>Coniochaetaceae</taxon>
        <taxon>Coniochaeta</taxon>
    </lineage>
</organism>
<dbReference type="EMBL" id="KV875114">
    <property type="protein sequence ID" value="OIW22455.1"/>
    <property type="molecule type" value="Genomic_DNA"/>
</dbReference>
<dbReference type="Proteomes" id="UP000182658">
    <property type="component" value="Unassembled WGS sequence"/>
</dbReference>
<keyword evidence="3" id="KW-1185">Reference proteome</keyword>